<feature type="domain" description="GtrA/DPMS transmembrane" evidence="9">
    <location>
        <begin position="10"/>
        <end position="118"/>
    </location>
</feature>
<evidence type="ECO:0000313" key="10">
    <source>
        <dbReference type="EMBL" id="SMR73630.1"/>
    </source>
</evidence>
<dbReference type="InterPro" id="IPR016480">
    <property type="entry name" value="Glc_translocase_bactprenl-link"/>
</dbReference>
<dbReference type="PANTHER" id="PTHR38459">
    <property type="entry name" value="PROPHAGE BACTOPRENOL-LINKED GLUCOSE TRANSLOCASE HOMOLOG"/>
    <property type="match status" value="1"/>
</dbReference>
<keyword evidence="2 7" id="KW-0813">Transport</keyword>
<organism evidence="10 11">
    <name type="scientific">Marinobacterium sediminicola</name>
    <dbReference type="NCBI Taxonomy" id="518898"/>
    <lineage>
        <taxon>Bacteria</taxon>
        <taxon>Pseudomonadati</taxon>
        <taxon>Pseudomonadota</taxon>
        <taxon>Gammaproteobacteria</taxon>
        <taxon>Oceanospirillales</taxon>
        <taxon>Oceanospirillaceae</taxon>
        <taxon>Marinobacterium</taxon>
    </lineage>
</organism>
<feature type="transmembrane region" description="Helical" evidence="8">
    <location>
        <begin position="66"/>
        <end position="87"/>
    </location>
</feature>
<keyword evidence="4 8" id="KW-1133">Transmembrane helix</keyword>
<dbReference type="PIRSF" id="PIRSF006298">
    <property type="entry name" value="GtrA_prd"/>
    <property type="match status" value="1"/>
</dbReference>
<dbReference type="Pfam" id="PF04138">
    <property type="entry name" value="GtrA_DPMS_TM"/>
    <property type="match status" value="1"/>
</dbReference>
<protein>
    <recommendedName>
        <fullName evidence="7">Bactoprenol-linked glucose translocase</fullName>
    </recommendedName>
</protein>
<feature type="transmembrane region" description="Helical" evidence="8">
    <location>
        <begin position="37"/>
        <end position="54"/>
    </location>
</feature>
<comment type="subcellular location">
    <subcellularLocation>
        <location evidence="1">Membrane</location>
        <topology evidence="1">Multi-pass membrane protein</topology>
    </subcellularLocation>
</comment>
<accession>A0ABY1RZE5</accession>
<feature type="transmembrane region" description="Helical" evidence="8">
    <location>
        <begin position="12"/>
        <end position="31"/>
    </location>
</feature>
<evidence type="ECO:0000256" key="5">
    <source>
        <dbReference type="ARBA" id="ARBA00023136"/>
    </source>
</evidence>
<evidence type="ECO:0000256" key="7">
    <source>
        <dbReference type="PIRNR" id="PIRNR006298"/>
    </source>
</evidence>
<feature type="transmembrane region" description="Helical" evidence="8">
    <location>
        <begin position="99"/>
        <end position="117"/>
    </location>
</feature>
<dbReference type="EMBL" id="FXWV01000005">
    <property type="protein sequence ID" value="SMR73630.1"/>
    <property type="molecule type" value="Genomic_DNA"/>
</dbReference>
<evidence type="ECO:0000256" key="2">
    <source>
        <dbReference type="ARBA" id="ARBA00022448"/>
    </source>
</evidence>
<dbReference type="PANTHER" id="PTHR38459:SF1">
    <property type="entry name" value="PROPHAGE BACTOPRENOL-LINKED GLUCOSE TRANSLOCASE HOMOLOG"/>
    <property type="match status" value="1"/>
</dbReference>
<comment type="function">
    <text evidence="6 7">Involved in O antigen modification. Involved in the translocation of bactoprenol-linked glucose across the cytoplasmic membrane.</text>
</comment>
<keyword evidence="11" id="KW-1185">Reference proteome</keyword>
<sequence length="122" mass="13438">MSLRRGHFSRYALIGIINTGLHWAVFGVLVWSGTSQAVSNLLGFIVAVSFSFFANAHWNFRAKASAVRYVLFAGFMGGMSWLTGAAADYIKLTPYLTPIAFSVFSLTVGFVYTRLIVFKEAP</sequence>
<evidence type="ECO:0000256" key="1">
    <source>
        <dbReference type="ARBA" id="ARBA00004141"/>
    </source>
</evidence>
<comment type="caution">
    <text evidence="10">The sequence shown here is derived from an EMBL/GenBank/DDBJ whole genome shotgun (WGS) entry which is preliminary data.</text>
</comment>
<proteinExistence type="inferred from homology"/>
<keyword evidence="5 8" id="KW-0472">Membrane</keyword>
<evidence type="ECO:0000256" key="6">
    <source>
        <dbReference type="ARBA" id="ARBA00025595"/>
    </source>
</evidence>
<keyword evidence="3 8" id="KW-0812">Transmembrane</keyword>
<dbReference type="RefSeq" id="WP_239040682.1">
    <property type="nucleotide sequence ID" value="NZ_BAAAEY010000005.1"/>
</dbReference>
<dbReference type="Proteomes" id="UP001159257">
    <property type="component" value="Unassembled WGS sequence"/>
</dbReference>
<dbReference type="InterPro" id="IPR007267">
    <property type="entry name" value="GtrA_DPMS_TM"/>
</dbReference>
<evidence type="ECO:0000259" key="9">
    <source>
        <dbReference type="Pfam" id="PF04138"/>
    </source>
</evidence>
<name>A0ABY1RZE5_9GAMM</name>
<reference evidence="10 11" key="1">
    <citation type="submission" date="2017-05" db="EMBL/GenBank/DDBJ databases">
        <authorList>
            <person name="Varghese N."/>
            <person name="Submissions S."/>
        </authorList>
    </citation>
    <scope>NUCLEOTIDE SEQUENCE [LARGE SCALE GENOMIC DNA]</scope>
    <source>
        <strain evidence="10 11">CGMCC 1.7287</strain>
    </source>
</reference>
<evidence type="ECO:0000256" key="3">
    <source>
        <dbReference type="ARBA" id="ARBA00022692"/>
    </source>
</evidence>
<evidence type="ECO:0000256" key="8">
    <source>
        <dbReference type="SAM" id="Phobius"/>
    </source>
</evidence>
<comment type="similarity">
    <text evidence="7">Belongs to the gtrA family.</text>
</comment>
<evidence type="ECO:0000313" key="11">
    <source>
        <dbReference type="Proteomes" id="UP001159257"/>
    </source>
</evidence>
<gene>
    <name evidence="10" type="ORF">SAMN04487964_105106</name>
</gene>
<dbReference type="InterPro" id="IPR051401">
    <property type="entry name" value="GtrA_CellWall_Glycosyl"/>
</dbReference>
<evidence type="ECO:0000256" key="4">
    <source>
        <dbReference type="ARBA" id="ARBA00022989"/>
    </source>
</evidence>